<evidence type="ECO:0000313" key="1">
    <source>
        <dbReference type="EMBL" id="SMA49281.1"/>
    </source>
</evidence>
<evidence type="ECO:0008006" key="3">
    <source>
        <dbReference type="Google" id="ProtNLM"/>
    </source>
</evidence>
<dbReference type="Proteomes" id="UP000196573">
    <property type="component" value="Unassembled WGS sequence"/>
</dbReference>
<reference evidence="1 2" key="1">
    <citation type="submission" date="2017-03" db="EMBL/GenBank/DDBJ databases">
        <authorList>
            <person name="Afonso C.L."/>
            <person name="Miller P.J."/>
            <person name="Scott M.A."/>
            <person name="Spackman E."/>
            <person name="Goraichik I."/>
            <person name="Dimitrov K.M."/>
            <person name="Suarez D.L."/>
            <person name="Swayne D.E."/>
        </authorList>
    </citation>
    <scope>NUCLEOTIDE SEQUENCE [LARGE SCALE GENOMIC DNA]</scope>
    <source>
        <strain evidence="1">SB41UT1</strain>
    </source>
</reference>
<organism evidence="1 2">
    <name type="scientific">Parendozoicomonas haliclonae</name>
    <dbReference type="NCBI Taxonomy" id="1960125"/>
    <lineage>
        <taxon>Bacteria</taxon>
        <taxon>Pseudomonadati</taxon>
        <taxon>Pseudomonadota</taxon>
        <taxon>Gammaproteobacteria</taxon>
        <taxon>Oceanospirillales</taxon>
        <taxon>Endozoicomonadaceae</taxon>
        <taxon>Parendozoicomonas</taxon>
    </lineage>
</organism>
<dbReference type="AlphaFoldDB" id="A0A1X7AM40"/>
<accession>A0A1X7AM40</accession>
<dbReference type="EMBL" id="FWPT01000007">
    <property type="protein sequence ID" value="SMA49281.1"/>
    <property type="molecule type" value="Genomic_DNA"/>
</dbReference>
<protein>
    <recommendedName>
        <fullName evidence="3">DUF1853 domain-containing protein</fullName>
    </recommendedName>
</protein>
<name>A0A1X7AM40_9GAMM</name>
<gene>
    <name evidence="1" type="ORF">EHSB41UT_03156</name>
</gene>
<proteinExistence type="predicted"/>
<evidence type="ECO:0000313" key="2">
    <source>
        <dbReference type="Proteomes" id="UP000196573"/>
    </source>
</evidence>
<dbReference type="InterPro" id="IPR015003">
    <property type="entry name" value="DUF1853"/>
</dbReference>
<keyword evidence="2" id="KW-1185">Reference proteome</keyword>
<dbReference type="RefSeq" id="WP_415837434.1">
    <property type="nucleotide sequence ID" value="NZ_CBCSCN010000007.1"/>
</dbReference>
<dbReference type="Pfam" id="PF08907">
    <property type="entry name" value="DUF1853"/>
    <property type="match status" value="1"/>
</dbReference>
<sequence>MGYVTQPLALTTGELKWLLQSPMLLDPSAHPCLLSSQLPWLSPDRRKQVCHDLSHPSHEQTTAFLETLTARRSTRLGIRYETLWLSLYQSITEYEVLATNLQVQEKGRTLGEFDLLYRAGDRYIHQELAIKFYLGKPESKGDWYDWVGPDQADQLGRKMALMFEHQINLSKTEPGEQTLSHISPANTDWQQEVLLQGYLFYPWQQPCAEPEQVNPNHLRGDWLPFEQLSDYLATLSAKAFMIPSRQQWLNLTALAEQGETDDVSALSEDELIAHLKQHFSGENKQRKRPQLVMPQIPEGRPFFVTPDDWLDRLNQKLTNPA</sequence>